<sequence>MMKSHSNFVLIVITIIGIMFMPKEMYAAKPMDIEEIKALLKSADDAQYSLTEKHYSWEEALHTLTPYMTEEFATAFMNEHLFSEEEGYIYYGTDFSIYHIPHYAFNDRTTVVMSADQTKIFVYELFSGTGPVMFKNQYEVVTFVYENETWKINNISYLKELTAEIENGTIIEIPKEEVEENESSSIGVQESTSTMYISTYSKYIAVVPYFSIMKHSNTLFALDNKGQAVSIRTLANASYEN</sequence>
<dbReference type="Pfam" id="PF13158">
    <property type="entry name" value="DUF3993"/>
    <property type="match status" value="1"/>
</dbReference>
<reference evidence="1 2" key="1">
    <citation type="submission" date="2021-02" db="EMBL/GenBank/DDBJ databases">
        <title>Bacillus sp. RD4P76, an endophyte from a halophyte.</title>
        <authorList>
            <person name="Sun J.-Q."/>
        </authorList>
    </citation>
    <scope>NUCLEOTIDE SEQUENCE [LARGE SCALE GENOMIC DNA]</scope>
    <source>
        <strain evidence="1 2">RD4P76</strain>
    </source>
</reference>
<protein>
    <submittedName>
        <fullName evidence="1">DUF3993 domain-containing protein</fullName>
    </submittedName>
</protein>
<name>A0ABS2DGT6_9BACI</name>
<keyword evidence="2" id="KW-1185">Reference proteome</keyword>
<evidence type="ECO:0000313" key="1">
    <source>
        <dbReference type="EMBL" id="MBM6617626.1"/>
    </source>
</evidence>
<dbReference type="InterPro" id="IPR025056">
    <property type="entry name" value="DUF3993"/>
</dbReference>
<gene>
    <name evidence="1" type="ORF">JR050_08025</name>
</gene>
<dbReference type="RefSeq" id="WP_204203002.1">
    <property type="nucleotide sequence ID" value="NZ_JAFELM010000024.1"/>
</dbReference>
<dbReference type="EMBL" id="JAFELM010000024">
    <property type="protein sequence ID" value="MBM6617626.1"/>
    <property type="molecule type" value="Genomic_DNA"/>
</dbReference>
<evidence type="ECO:0000313" key="2">
    <source>
        <dbReference type="Proteomes" id="UP001518925"/>
    </source>
</evidence>
<dbReference type="Proteomes" id="UP001518925">
    <property type="component" value="Unassembled WGS sequence"/>
</dbReference>
<accession>A0ABS2DGT6</accession>
<organism evidence="1 2">
    <name type="scientific">Bacillus suaedaesalsae</name>
    <dbReference type="NCBI Taxonomy" id="2810349"/>
    <lineage>
        <taxon>Bacteria</taxon>
        <taxon>Bacillati</taxon>
        <taxon>Bacillota</taxon>
        <taxon>Bacilli</taxon>
        <taxon>Bacillales</taxon>
        <taxon>Bacillaceae</taxon>
        <taxon>Bacillus</taxon>
    </lineage>
</organism>
<comment type="caution">
    <text evidence="1">The sequence shown here is derived from an EMBL/GenBank/DDBJ whole genome shotgun (WGS) entry which is preliminary data.</text>
</comment>
<proteinExistence type="predicted"/>